<dbReference type="Proteomes" id="UP001595075">
    <property type="component" value="Unassembled WGS sequence"/>
</dbReference>
<feature type="compositionally biased region" description="Polar residues" evidence="6">
    <location>
        <begin position="128"/>
        <end position="141"/>
    </location>
</feature>
<evidence type="ECO:0000313" key="8">
    <source>
        <dbReference type="EMBL" id="KAL2069672.1"/>
    </source>
</evidence>
<evidence type="ECO:0000313" key="9">
    <source>
        <dbReference type="Proteomes" id="UP001595075"/>
    </source>
</evidence>
<evidence type="ECO:0000256" key="1">
    <source>
        <dbReference type="ARBA" id="ARBA00004123"/>
    </source>
</evidence>
<evidence type="ECO:0000256" key="2">
    <source>
        <dbReference type="ARBA" id="ARBA00010840"/>
    </source>
</evidence>
<comment type="caution">
    <text evidence="8">The sequence shown here is derived from an EMBL/GenBank/DDBJ whole genome shotgun (WGS) entry which is preliminary data.</text>
</comment>
<organism evidence="8 9">
    <name type="scientific">Oculimacula yallundae</name>
    <dbReference type="NCBI Taxonomy" id="86028"/>
    <lineage>
        <taxon>Eukaryota</taxon>
        <taxon>Fungi</taxon>
        <taxon>Dikarya</taxon>
        <taxon>Ascomycota</taxon>
        <taxon>Pezizomycotina</taxon>
        <taxon>Leotiomycetes</taxon>
        <taxon>Helotiales</taxon>
        <taxon>Ploettnerulaceae</taxon>
        <taxon>Oculimacula</taxon>
    </lineage>
</organism>
<feature type="region of interest" description="Disordered" evidence="6">
    <location>
        <begin position="101"/>
        <end position="141"/>
    </location>
</feature>
<name>A0ABR4CIX3_9HELO</name>
<evidence type="ECO:0000256" key="3">
    <source>
        <dbReference type="ARBA" id="ARBA00022705"/>
    </source>
</evidence>
<evidence type="ECO:0000256" key="6">
    <source>
        <dbReference type="SAM" id="MobiDB-lite"/>
    </source>
</evidence>
<dbReference type="InterPro" id="IPR008721">
    <property type="entry name" value="ORC6_cyclin_first"/>
</dbReference>
<keyword evidence="4" id="KW-0238">DNA-binding</keyword>
<proteinExistence type="inferred from homology"/>
<accession>A0ABR4CIX3</accession>
<sequence length="387" mass="43249">MSRPIEQALANLIPRHPGALPSELVELAGSLLAQSRNKCSNLKSEEEVARIYACANLACERLKTSLNLPPIEPRPPIPPRIYNKLYAYFDRTLTSSFARQRARNSNAAAKGKSSSTTNSSGKALPQRLTPSKAQSFEHFQSQRTAKRGLVFKGRKEKDERVPRWLGPVVRLLCARMETRGAVPHVLAGVESILCLPCPGGEMGKGREVEGRLQALVAAMWFLVVVRLRGVEGQGIESMVRKNLVREVLAGAREDEGVKEKVGSDEGAWIGWEEKVLEKDVNSWRKEIVGKGWRDLDWFKNVGEGVGVDGDGGEDRDEDGDVQMGENEEDVEFSGRRARPGTMIQEQYCVTREKREVYIEWRDMMLAHIEGLMADGYMERDDAEIDAQ</sequence>
<dbReference type="Pfam" id="PF05460">
    <property type="entry name" value="ORC6"/>
    <property type="match status" value="1"/>
</dbReference>
<keyword evidence="5" id="KW-0539">Nucleus</keyword>
<feature type="compositionally biased region" description="Acidic residues" evidence="6">
    <location>
        <begin position="310"/>
        <end position="331"/>
    </location>
</feature>
<comment type="similarity">
    <text evidence="2">Belongs to the ORC6 family.</text>
</comment>
<keyword evidence="3" id="KW-0235">DNA replication</keyword>
<protein>
    <recommendedName>
        <fullName evidence="7">ORC6 first cyclin-like domain-containing protein</fullName>
    </recommendedName>
</protein>
<dbReference type="EMBL" id="JAZHXI010000007">
    <property type="protein sequence ID" value="KAL2069672.1"/>
    <property type="molecule type" value="Genomic_DNA"/>
</dbReference>
<evidence type="ECO:0000256" key="5">
    <source>
        <dbReference type="ARBA" id="ARBA00023242"/>
    </source>
</evidence>
<gene>
    <name evidence="8" type="ORF">VTL71DRAFT_14351</name>
</gene>
<reference evidence="8 9" key="1">
    <citation type="journal article" date="2024" name="Commun. Biol.">
        <title>Comparative genomic analysis of thermophilic fungi reveals convergent evolutionary adaptations and gene losses.</title>
        <authorList>
            <person name="Steindorff A.S."/>
            <person name="Aguilar-Pontes M.V."/>
            <person name="Robinson A.J."/>
            <person name="Andreopoulos B."/>
            <person name="LaButti K."/>
            <person name="Kuo A."/>
            <person name="Mondo S."/>
            <person name="Riley R."/>
            <person name="Otillar R."/>
            <person name="Haridas S."/>
            <person name="Lipzen A."/>
            <person name="Grimwood J."/>
            <person name="Schmutz J."/>
            <person name="Clum A."/>
            <person name="Reid I.D."/>
            <person name="Moisan M.C."/>
            <person name="Butler G."/>
            <person name="Nguyen T.T.M."/>
            <person name="Dewar K."/>
            <person name="Conant G."/>
            <person name="Drula E."/>
            <person name="Henrissat B."/>
            <person name="Hansel C."/>
            <person name="Singer S."/>
            <person name="Hutchinson M.I."/>
            <person name="de Vries R.P."/>
            <person name="Natvig D.O."/>
            <person name="Powell A.J."/>
            <person name="Tsang A."/>
            <person name="Grigoriev I.V."/>
        </authorList>
    </citation>
    <scope>NUCLEOTIDE SEQUENCE [LARGE SCALE GENOMIC DNA]</scope>
    <source>
        <strain evidence="8 9">CBS 494.80</strain>
    </source>
</reference>
<keyword evidence="9" id="KW-1185">Reference proteome</keyword>
<comment type="subcellular location">
    <subcellularLocation>
        <location evidence="1">Nucleus</location>
    </subcellularLocation>
</comment>
<feature type="domain" description="ORC6 first cyclin-like" evidence="7">
    <location>
        <begin position="9"/>
        <end position="94"/>
    </location>
</feature>
<evidence type="ECO:0000256" key="4">
    <source>
        <dbReference type="ARBA" id="ARBA00023125"/>
    </source>
</evidence>
<evidence type="ECO:0000259" key="7">
    <source>
        <dbReference type="Pfam" id="PF05460"/>
    </source>
</evidence>
<feature type="region of interest" description="Disordered" evidence="6">
    <location>
        <begin position="306"/>
        <end position="333"/>
    </location>
</feature>
<feature type="compositionally biased region" description="Low complexity" evidence="6">
    <location>
        <begin position="101"/>
        <end position="123"/>
    </location>
</feature>